<organism evidence="1 2">
    <name type="scientific">Wenyingzhuangia gilva</name>
    <dbReference type="NCBI Taxonomy" id="3057677"/>
    <lineage>
        <taxon>Bacteria</taxon>
        <taxon>Pseudomonadati</taxon>
        <taxon>Bacteroidota</taxon>
        <taxon>Flavobacteriia</taxon>
        <taxon>Flavobacteriales</taxon>
        <taxon>Flavobacteriaceae</taxon>
        <taxon>Wenyingzhuangia</taxon>
    </lineage>
</organism>
<gene>
    <name evidence="1" type="ORF">QVZ41_03495</name>
</gene>
<accession>A0ABT8VPM9</accession>
<name>A0ABT8VPM9_9FLAO</name>
<dbReference type="Proteomes" id="UP001168642">
    <property type="component" value="Unassembled WGS sequence"/>
</dbReference>
<dbReference type="RefSeq" id="WP_302883158.1">
    <property type="nucleotide sequence ID" value="NZ_JAUMIT010000001.1"/>
</dbReference>
<comment type="caution">
    <text evidence="1">The sequence shown here is derived from an EMBL/GenBank/DDBJ whole genome shotgun (WGS) entry which is preliminary data.</text>
</comment>
<keyword evidence="2" id="KW-1185">Reference proteome</keyword>
<evidence type="ECO:0000313" key="1">
    <source>
        <dbReference type="EMBL" id="MDO3693912.1"/>
    </source>
</evidence>
<proteinExistence type="predicted"/>
<sequence length="132" mass="15817">MFKLSKEKEVQLEKMVFLEIRNKQFLRFPDKEYYEGLSLLSDEEKNVFYRKFCDEIHEIWTFINSNKGRVHNVHSVKEYDEFVSPVNRIILRISIKYGFTLKRILPNGFKEGLKIFKGEEGACHFMDNINQS</sequence>
<evidence type="ECO:0000313" key="2">
    <source>
        <dbReference type="Proteomes" id="UP001168642"/>
    </source>
</evidence>
<dbReference type="EMBL" id="JAUMIT010000001">
    <property type="protein sequence ID" value="MDO3693912.1"/>
    <property type="molecule type" value="Genomic_DNA"/>
</dbReference>
<reference evidence="1" key="1">
    <citation type="submission" date="2023-07" db="EMBL/GenBank/DDBJ databases">
        <title>Wenyingzhuangia sp. chi5 genome sequencing and assembly.</title>
        <authorList>
            <person name="Park S."/>
        </authorList>
    </citation>
    <scope>NUCLEOTIDE SEQUENCE</scope>
    <source>
        <strain evidence="1">Chi5</strain>
    </source>
</reference>
<protein>
    <submittedName>
        <fullName evidence="1">Uncharacterized protein</fullName>
    </submittedName>
</protein>